<dbReference type="InterPro" id="IPR036388">
    <property type="entry name" value="WH-like_DNA-bd_sf"/>
</dbReference>
<dbReference type="EMBL" id="CP018888">
    <property type="protein sequence ID" value="APT18488.1"/>
    <property type="molecule type" value="Genomic_DNA"/>
</dbReference>
<feature type="domain" description="Insertion element IS150 protein InsJ-like helix-turn-helix" evidence="3">
    <location>
        <begin position="66"/>
        <end position="118"/>
    </location>
</feature>
<accession>A0A1L6XBY0</accession>
<dbReference type="InterPro" id="IPR009057">
    <property type="entry name" value="Homeodomain-like_sf"/>
</dbReference>
<organism evidence="4 5">
    <name type="scientific">Amylolactobacillus amylophilus DSM 20533 = JCM 1125</name>
    <dbReference type="NCBI Taxonomy" id="1423721"/>
    <lineage>
        <taxon>Bacteria</taxon>
        <taxon>Bacillati</taxon>
        <taxon>Bacillota</taxon>
        <taxon>Bacilli</taxon>
        <taxon>Lactobacillales</taxon>
        <taxon>Lactobacillaceae</taxon>
        <taxon>Amylolactobacillus</taxon>
    </lineage>
</organism>
<dbReference type="Pfam" id="PF13518">
    <property type="entry name" value="HTH_28"/>
    <property type="match status" value="2"/>
</dbReference>
<dbReference type="SUPFAM" id="SSF48295">
    <property type="entry name" value="TrpR-like"/>
    <property type="match status" value="1"/>
</dbReference>
<feature type="compositionally biased region" description="Basic and acidic residues" evidence="2">
    <location>
        <begin position="128"/>
        <end position="139"/>
    </location>
</feature>
<evidence type="ECO:0000259" key="3">
    <source>
        <dbReference type="Pfam" id="PF13518"/>
    </source>
</evidence>
<gene>
    <name evidence="4" type="ORF">LA20533_04065</name>
</gene>
<evidence type="ECO:0000313" key="5">
    <source>
        <dbReference type="Proteomes" id="UP000185499"/>
    </source>
</evidence>
<dbReference type="PANTHER" id="PTHR33795">
    <property type="entry name" value="INSERTION ELEMENT IS150 PROTEIN INSJ"/>
    <property type="match status" value="1"/>
</dbReference>
<evidence type="ECO:0000256" key="1">
    <source>
        <dbReference type="ARBA" id="ARBA00038232"/>
    </source>
</evidence>
<dbReference type="AlphaFoldDB" id="A0A1L6XBY0"/>
<comment type="similarity">
    <text evidence="1">Belongs to the IS150/IS1296 orfA family.</text>
</comment>
<reference evidence="4 5" key="1">
    <citation type="submission" date="2016-12" db="EMBL/GenBank/DDBJ databases">
        <title>The whole genome sequencing and assembly of Lactobacillus amylophilus DSM 20533T strain.</title>
        <authorList>
            <person name="Lee Y.-J."/>
            <person name="Yi H."/>
            <person name="Bahn Y.-S."/>
            <person name="Kim J.F."/>
            <person name="Lee D.-W."/>
        </authorList>
    </citation>
    <scope>NUCLEOTIDE SEQUENCE [LARGE SCALE GENOMIC DNA]</scope>
    <source>
        <strain evidence="4 5">DSM 20533</strain>
    </source>
</reference>
<dbReference type="KEGG" id="lah:LA20533_04065"/>
<dbReference type="GO" id="GO:0043565">
    <property type="term" value="F:sequence-specific DNA binding"/>
    <property type="evidence" value="ECO:0007669"/>
    <property type="project" value="InterPro"/>
</dbReference>
<sequence>MTKYSTDLKIEVAKQYLSGKYSYSTLAQMYGIKSLSNIRVWTAKAKAQGFESLRVTHQYKSYSPDEKLAVVDYYRTHDVGVHIVAAKFNISPSQVCSWNKRFEEDGASGLRRQRKGRKPTVTKKSHKNKQDKLSPTEKERLIQENIRLREELYHAQMKLGERKISCVNA</sequence>
<evidence type="ECO:0000313" key="4">
    <source>
        <dbReference type="EMBL" id="APT18488.1"/>
    </source>
</evidence>
<feature type="compositionally biased region" description="Basic residues" evidence="2">
    <location>
        <begin position="111"/>
        <end position="127"/>
    </location>
</feature>
<dbReference type="InterPro" id="IPR052057">
    <property type="entry name" value="IS150/IS1296_orfA-like"/>
</dbReference>
<feature type="region of interest" description="Disordered" evidence="2">
    <location>
        <begin position="107"/>
        <end position="139"/>
    </location>
</feature>
<proteinExistence type="inferred from homology"/>
<dbReference type="SUPFAM" id="SSF46689">
    <property type="entry name" value="Homeodomain-like"/>
    <property type="match status" value="1"/>
</dbReference>
<dbReference type="RefSeq" id="WP_075362797.1">
    <property type="nucleotide sequence ID" value="NZ_CP018888.1"/>
</dbReference>
<evidence type="ECO:0000256" key="2">
    <source>
        <dbReference type="SAM" id="MobiDB-lite"/>
    </source>
</evidence>
<dbReference type="Gene3D" id="1.10.10.10">
    <property type="entry name" value="Winged helix-like DNA-binding domain superfamily/Winged helix DNA-binding domain"/>
    <property type="match status" value="2"/>
</dbReference>
<protein>
    <recommendedName>
        <fullName evidence="3">Insertion element IS150 protein InsJ-like helix-turn-helix domain-containing protein</fullName>
    </recommendedName>
</protein>
<dbReference type="InterPro" id="IPR010921">
    <property type="entry name" value="Trp_repressor/repl_initiator"/>
</dbReference>
<dbReference type="InterPro" id="IPR055247">
    <property type="entry name" value="InsJ-like_HTH"/>
</dbReference>
<name>A0A1L6XBY0_9LACO</name>
<feature type="domain" description="Insertion element IS150 protein InsJ-like helix-turn-helix" evidence="3">
    <location>
        <begin position="9"/>
        <end position="54"/>
    </location>
</feature>
<keyword evidence="5" id="KW-1185">Reference proteome</keyword>
<dbReference type="PANTHER" id="PTHR33795:SF1">
    <property type="entry name" value="INSERTION ELEMENT IS150 PROTEIN INSJ"/>
    <property type="match status" value="1"/>
</dbReference>
<dbReference type="Proteomes" id="UP000185499">
    <property type="component" value="Chromosome"/>
</dbReference>